<protein>
    <submittedName>
        <fullName evidence="1">Uncharacterized protein</fullName>
    </submittedName>
</protein>
<evidence type="ECO:0000313" key="1">
    <source>
        <dbReference type="EnsemblMetazoa" id="AATE020433-PA.1"/>
    </source>
</evidence>
<reference evidence="1" key="1">
    <citation type="submission" date="2022-08" db="UniProtKB">
        <authorList>
            <consortium name="EnsemblMetazoa"/>
        </authorList>
    </citation>
    <scope>IDENTIFICATION</scope>
    <source>
        <strain evidence="1">EBRO</strain>
    </source>
</reference>
<organism evidence="1">
    <name type="scientific">Anopheles atroparvus</name>
    <name type="common">European mosquito</name>
    <dbReference type="NCBI Taxonomy" id="41427"/>
    <lineage>
        <taxon>Eukaryota</taxon>
        <taxon>Metazoa</taxon>
        <taxon>Ecdysozoa</taxon>
        <taxon>Arthropoda</taxon>
        <taxon>Hexapoda</taxon>
        <taxon>Insecta</taxon>
        <taxon>Pterygota</taxon>
        <taxon>Neoptera</taxon>
        <taxon>Endopterygota</taxon>
        <taxon>Diptera</taxon>
        <taxon>Nematocera</taxon>
        <taxon>Culicoidea</taxon>
        <taxon>Culicidae</taxon>
        <taxon>Anophelinae</taxon>
        <taxon>Anopheles</taxon>
    </lineage>
</organism>
<dbReference type="VEuPathDB" id="VectorBase:AATE020433"/>
<sequence length="69" mass="7879">QQFDQRVHLFVLQTIVLCFSNTFILQGIPIVRSASHRVDQVKARQVSYLQLARSILLLVVSIKSLENAE</sequence>
<dbReference type="EnsemblMetazoa" id="AATE020433-RA">
    <property type="protein sequence ID" value="AATE020433-PA.1"/>
    <property type="gene ID" value="AATE020433"/>
</dbReference>
<proteinExistence type="predicted"/>
<name>A0A182JLR4_ANOAO</name>
<dbReference type="AlphaFoldDB" id="A0A182JLR4"/>
<accession>A0A182JLR4</accession>